<feature type="chain" id="PRO_5012780063" evidence="1">
    <location>
        <begin position="29"/>
        <end position="104"/>
    </location>
</feature>
<evidence type="ECO:0000256" key="1">
    <source>
        <dbReference type="SAM" id="SignalP"/>
    </source>
</evidence>
<dbReference type="EMBL" id="FLQS01000035">
    <property type="protein sequence ID" value="SBS77271.1"/>
    <property type="molecule type" value="Genomic_DNA"/>
</dbReference>
<evidence type="ECO:0000313" key="2">
    <source>
        <dbReference type="EMBL" id="SBS77271.1"/>
    </source>
</evidence>
<accession>A0A1Y5PMB7</accession>
<dbReference type="AlphaFoldDB" id="A0A1Y5PMB7"/>
<protein>
    <submittedName>
        <fullName evidence="2">Intersectin-EH binding protein Ibp1</fullName>
    </submittedName>
</protein>
<sequence length="104" mass="9917">MANLKNSAQRLALAGGFALAVAGAPALAAFAVPATGSVAACPPGQVVNPATGGCDVQAPAGPQGGLPEVNGIPCTGANTGQCIGLQQEQQAPAVQPRSTVSSSP</sequence>
<organism evidence="2">
    <name type="scientific">uncultured Mycobacterium sp</name>
    <dbReference type="NCBI Taxonomy" id="171292"/>
    <lineage>
        <taxon>Bacteria</taxon>
        <taxon>Bacillati</taxon>
        <taxon>Actinomycetota</taxon>
        <taxon>Actinomycetes</taxon>
        <taxon>Mycobacteriales</taxon>
        <taxon>Mycobacteriaceae</taxon>
        <taxon>Mycobacterium</taxon>
        <taxon>environmental samples</taxon>
    </lineage>
</organism>
<proteinExistence type="predicted"/>
<feature type="signal peptide" evidence="1">
    <location>
        <begin position="1"/>
        <end position="28"/>
    </location>
</feature>
<gene>
    <name evidence="2" type="ORF">MHPYR_400042</name>
</gene>
<keyword evidence="1" id="KW-0732">Signal</keyword>
<name>A0A1Y5PMB7_9MYCO</name>
<reference evidence="2" key="1">
    <citation type="submission" date="2016-03" db="EMBL/GenBank/DDBJ databases">
        <authorList>
            <person name="Ploux O."/>
        </authorList>
    </citation>
    <scope>NUCLEOTIDE SEQUENCE</scope>
    <source>
        <strain evidence="2">UC10</strain>
    </source>
</reference>